<keyword evidence="15" id="KW-1185">Reference proteome</keyword>
<comment type="subcellular location">
    <subcellularLocation>
        <location evidence="2">Cytoplasm</location>
    </subcellularLocation>
    <subcellularLocation>
        <location evidence="1">Endoplasmic reticulum</location>
    </subcellularLocation>
</comment>
<dbReference type="STRING" id="670483.S7QIY8"/>
<organism evidence="14 15">
    <name type="scientific">Gloeophyllum trabeum (strain ATCC 11539 / FP-39264 / Madison 617)</name>
    <name type="common">Brown rot fungus</name>
    <dbReference type="NCBI Taxonomy" id="670483"/>
    <lineage>
        <taxon>Eukaryota</taxon>
        <taxon>Fungi</taxon>
        <taxon>Dikarya</taxon>
        <taxon>Basidiomycota</taxon>
        <taxon>Agaricomycotina</taxon>
        <taxon>Agaricomycetes</taxon>
        <taxon>Gloeophyllales</taxon>
        <taxon>Gloeophyllaceae</taxon>
        <taxon>Gloeophyllum</taxon>
    </lineage>
</organism>
<evidence type="ECO:0000259" key="13">
    <source>
        <dbReference type="Pfam" id="PF11566"/>
    </source>
</evidence>
<evidence type="ECO:0000256" key="2">
    <source>
        <dbReference type="ARBA" id="ARBA00004496"/>
    </source>
</evidence>
<dbReference type="Gene3D" id="3.40.1000.30">
    <property type="match status" value="1"/>
</dbReference>
<keyword evidence="8" id="KW-0647">Proteasome</keyword>
<evidence type="ECO:0000313" key="14">
    <source>
        <dbReference type="EMBL" id="EPQ59327.1"/>
    </source>
</evidence>
<protein>
    <submittedName>
        <fullName evidence="14">Uncharacterized protein</fullName>
    </submittedName>
</protein>
<dbReference type="Pfam" id="PF08577">
    <property type="entry name" value="PI31_Prot_C"/>
    <property type="match status" value="1"/>
</dbReference>
<evidence type="ECO:0000256" key="3">
    <source>
        <dbReference type="ARBA" id="ARBA00006405"/>
    </source>
</evidence>
<dbReference type="Proteomes" id="UP000030669">
    <property type="component" value="Unassembled WGS sequence"/>
</dbReference>
<dbReference type="GO" id="GO:0043161">
    <property type="term" value="P:proteasome-mediated ubiquitin-dependent protein catabolic process"/>
    <property type="evidence" value="ECO:0007669"/>
    <property type="project" value="InterPro"/>
</dbReference>
<evidence type="ECO:0000256" key="5">
    <source>
        <dbReference type="ARBA" id="ARBA00022490"/>
    </source>
</evidence>
<dbReference type="GO" id="GO:0005783">
    <property type="term" value="C:endoplasmic reticulum"/>
    <property type="evidence" value="ECO:0007669"/>
    <property type="project" value="UniProtKB-SubCell"/>
</dbReference>
<comment type="function">
    <text evidence="10">Plays an important role in control of proteasome function. Inhibits the hydrolysis of protein and peptide substrates by the 20S proteasome. Also inhibits the activation of the proteasome by the proteasome regulatory proteins PA700 and PA28.</text>
</comment>
<evidence type="ECO:0000256" key="9">
    <source>
        <dbReference type="ARBA" id="ARBA00022990"/>
    </source>
</evidence>
<dbReference type="Pfam" id="PF11566">
    <property type="entry name" value="PI31_Prot_N"/>
    <property type="match status" value="1"/>
</dbReference>
<dbReference type="HOGENOM" id="CLU_044125_0_0_1"/>
<sequence length="347" mass="36548">MTADLLDPSALLSKLPNLLPPAEKKLKSPHDGIVALLHTAMVAVGFRLVAVDEDAPARSILDNVLPDEWNKHGPGNYAFRYKHEQSSLEYLVKIVKLGPRTLINAIAIESDKAASLDIQTSDFVSQSFYPHDLTASDAQPLVHGFISSNRVSDLMSQYKLKIIQKLMPGLNKPGYTEDATADASTTVGGSAPRASNSNPAPARPRPEAPPNEPTRSPYSHIPPENPLSIGRRDLDPFPQNPFAPPPLFPPNSGDGMYVGPDHPIFGGRRGGFGSAGQPQGPWGGDGFLPPLGAPPGARFDPVGPALPGRGRGGVGGIGGIGGMPGGGNMRGPDNDEFMPPGAGDMFM</sequence>
<dbReference type="GO" id="GO:0070628">
    <property type="term" value="F:proteasome binding"/>
    <property type="evidence" value="ECO:0007669"/>
    <property type="project" value="InterPro"/>
</dbReference>
<keyword evidence="6" id="KW-0597">Phosphoprotein</keyword>
<dbReference type="GO" id="GO:0004866">
    <property type="term" value="F:endopeptidase inhibitor activity"/>
    <property type="evidence" value="ECO:0007669"/>
    <property type="project" value="InterPro"/>
</dbReference>
<keyword evidence="4" id="KW-0488">Methylation</keyword>
<gene>
    <name evidence="14" type="ORF">GLOTRDRAFT_70655</name>
</gene>
<dbReference type="EMBL" id="KB469297">
    <property type="protein sequence ID" value="EPQ59327.1"/>
    <property type="molecule type" value="Genomic_DNA"/>
</dbReference>
<evidence type="ECO:0000313" key="15">
    <source>
        <dbReference type="Proteomes" id="UP000030669"/>
    </source>
</evidence>
<dbReference type="InterPro" id="IPR013886">
    <property type="entry name" value="PI31_Prot_C"/>
</dbReference>
<feature type="domain" description="PI31 proteasome regulator N-terminal" evidence="13">
    <location>
        <begin position="23"/>
        <end position="172"/>
    </location>
</feature>
<evidence type="ECO:0000259" key="12">
    <source>
        <dbReference type="Pfam" id="PF08577"/>
    </source>
</evidence>
<feature type="region of interest" description="Disordered" evidence="11">
    <location>
        <begin position="325"/>
        <end position="347"/>
    </location>
</feature>
<keyword evidence="9" id="KW-0007">Acetylation</keyword>
<comment type="similarity">
    <text evidence="3">Belongs to the proteasome inhibitor PI31 family.</text>
</comment>
<feature type="region of interest" description="Disordered" evidence="11">
    <location>
        <begin position="174"/>
        <end position="243"/>
    </location>
</feature>
<name>S7QIY8_GLOTA</name>
<dbReference type="PANTHER" id="PTHR13266">
    <property type="entry name" value="PROTEASOME INHIBITOR"/>
    <property type="match status" value="1"/>
</dbReference>
<dbReference type="GeneID" id="19308115"/>
<evidence type="ECO:0000256" key="10">
    <source>
        <dbReference type="ARBA" id="ARBA00024805"/>
    </source>
</evidence>
<dbReference type="eggNOG" id="KOG4761">
    <property type="taxonomic scope" value="Eukaryota"/>
</dbReference>
<evidence type="ECO:0000256" key="7">
    <source>
        <dbReference type="ARBA" id="ARBA00022824"/>
    </source>
</evidence>
<dbReference type="InterPro" id="IPR021625">
    <property type="entry name" value="PI31_Prot_N"/>
</dbReference>
<dbReference type="KEGG" id="gtr:GLOTRDRAFT_70655"/>
<dbReference type="RefSeq" id="XP_007862355.1">
    <property type="nucleotide sequence ID" value="XM_007864164.1"/>
</dbReference>
<evidence type="ECO:0000256" key="8">
    <source>
        <dbReference type="ARBA" id="ARBA00022942"/>
    </source>
</evidence>
<feature type="domain" description="PI31 proteasome regulator C-terminal" evidence="12">
    <location>
        <begin position="229"/>
        <end position="304"/>
    </location>
</feature>
<evidence type="ECO:0000256" key="6">
    <source>
        <dbReference type="ARBA" id="ARBA00022553"/>
    </source>
</evidence>
<dbReference type="PANTHER" id="PTHR13266:SF1">
    <property type="entry name" value="PROTEASOME INHIBITOR PI31 SUBUNIT"/>
    <property type="match status" value="1"/>
</dbReference>
<dbReference type="OMA" id="GHACMVA"/>
<dbReference type="InterPro" id="IPR045128">
    <property type="entry name" value="PI31-like"/>
</dbReference>
<dbReference type="AlphaFoldDB" id="S7QIY8"/>
<keyword evidence="5" id="KW-0963">Cytoplasm</keyword>
<evidence type="ECO:0000256" key="4">
    <source>
        <dbReference type="ARBA" id="ARBA00022481"/>
    </source>
</evidence>
<evidence type="ECO:0000256" key="1">
    <source>
        <dbReference type="ARBA" id="ARBA00004240"/>
    </source>
</evidence>
<accession>S7QIY8</accession>
<evidence type="ECO:0000256" key="11">
    <source>
        <dbReference type="SAM" id="MobiDB-lite"/>
    </source>
</evidence>
<dbReference type="OrthoDB" id="68090at2759"/>
<dbReference type="GO" id="GO:0000502">
    <property type="term" value="C:proteasome complex"/>
    <property type="evidence" value="ECO:0007669"/>
    <property type="project" value="UniProtKB-KW"/>
</dbReference>
<feature type="compositionally biased region" description="Low complexity" evidence="11">
    <location>
        <begin position="190"/>
        <end position="200"/>
    </location>
</feature>
<proteinExistence type="inferred from homology"/>
<keyword evidence="7" id="KW-0256">Endoplasmic reticulum</keyword>
<reference evidence="14 15" key="1">
    <citation type="journal article" date="2012" name="Science">
        <title>The Paleozoic origin of enzymatic lignin decomposition reconstructed from 31 fungal genomes.</title>
        <authorList>
            <person name="Floudas D."/>
            <person name="Binder M."/>
            <person name="Riley R."/>
            <person name="Barry K."/>
            <person name="Blanchette R.A."/>
            <person name="Henrissat B."/>
            <person name="Martinez A.T."/>
            <person name="Otillar R."/>
            <person name="Spatafora J.W."/>
            <person name="Yadav J.S."/>
            <person name="Aerts A."/>
            <person name="Benoit I."/>
            <person name="Boyd A."/>
            <person name="Carlson A."/>
            <person name="Copeland A."/>
            <person name="Coutinho P.M."/>
            <person name="de Vries R.P."/>
            <person name="Ferreira P."/>
            <person name="Findley K."/>
            <person name="Foster B."/>
            <person name="Gaskell J."/>
            <person name="Glotzer D."/>
            <person name="Gorecki P."/>
            <person name="Heitman J."/>
            <person name="Hesse C."/>
            <person name="Hori C."/>
            <person name="Igarashi K."/>
            <person name="Jurgens J.A."/>
            <person name="Kallen N."/>
            <person name="Kersten P."/>
            <person name="Kohler A."/>
            <person name="Kuees U."/>
            <person name="Kumar T.K.A."/>
            <person name="Kuo A."/>
            <person name="LaButti K."/>
            <person name="Larrondo L.F."/>
            <person name="Lindquist E."/>
            <person name="Ling A."/>
            <person name="Lombard V."/>
            <person name="Lucas S."/>
            <person name="Lundell T."/>
            <person name="Martin R."/>
            <person name="McLaughlin D.J."/>
            <person name="Morgenstern I."/>
            <person name="Morin E."/>
            <person name="Murat C."/>
            <person name="Nagy L.G."/>
            <person name="Nolan M."/>
            <person name="Ohm R.A."/>
            <person name="Patyshakuliyeva A."/>
            <person name="Rokas A."/>
            <person name="Ruiz-Duenas F.J."/>
            <person name="Sabat G."/>
            <person name="Salamov A."/>
            <person name="Samejima M."/>
            <person name="Schmutz J."/>
            <person name="Slot J.C."/>
            <person name="St John F."/>
            <person name="Stenlid J."/>
            <person name="Sun H."/>
            <person name="Sun S."/>
            <person name="Syed K."/>
            <person name="Tsang A."/>
            <person name="Wiebenga A."/>
            <person name="Young D."/>
            <person name="Pisabarro A."/>
            <person name="Eastwood D.C."/>
            <person name="Martin F."/>
            <person name="Cullen D."/>
            <person name="Grigoriev I.V."/>
            <person name="Hibbett D.S."/>
        </authorList>
    </citation>
    <scope>NUCLEOTIDE SEQUENCE [LARGE SCALE GENOMIC DNA]</scope>
    <source>
        <strain evidence="14 15">ATCC 11539</strain>
    </source>
</reference>
<feature type="compositionally biased region" description="Pro residues" evidence="11">
    <location>
        <begin position="201"/>
        <end position="212"/>
    </location>
</feature>